<protein>
    <submittedName>
        <fullName evidence="4">Pentatricopeptide repeat-containing protein</fullName>
    </submittedName>
</protein>
<keyword evidence="2" id="KW-0677">Repeat</keyword>
<dbReference type="AlphaFoldDB" id="A0A392PDE8"/>
<dbReference type="PROSITE" id="PS51375">
    <property type="entry name" value="PPR"/>
    <property type="match status" value="1"/>
</dbReference>
<evidence type="ECO:0000256" key="1">
    <source>
        <dbReference type="ARBA" id="ARBA00007626"/>
    </source>
</evidence>
<dbReference type="PANTHER" id="PTHR47941">
    <property type="entry name" value="PENTATRICOPEPTIDE REPEAT-CONTAINING PROTEIN 3, MITOCHONDRIAL"/>
    <property type="match status" value="1"/>
</dbReference>
<comment type="caution">
    <text evidence="4">The sequence shown here is derived from an EMBL/GenBank/DDBJ whole genome shotgun (WGS) entry which is preliminary data.</text>
</comment>
<evidence type="ECO:0000256" key="3">
    <source>
        <dbReference type="PROSITE-ProRule" id="PRU00708"/>
    </source>
</evidence>
<evidence type="ECO:0000313" key="5">
    <source>
        <dbReference type="Proteomes" id="UP000265520"/>
    </source>
</evidence>
<evidence type="ECO:0000256" key="2">
    <source>
        <dbReference type="ARBA" id="ARBA00022737"/>
    </source>
</evidence>
<name>A0A392PDE8_9FABA</name>
<dbReference type="Proteomes" id="UP000265520">
    <property type="component" value="Unassembled WGS sequence"/>
</dbReference>
<accession>A0A392PDE8</accession>
<feature type="non-terminal residue" evidence="4">
    <location>
        <position position="157"/>
    </location>
</feature>
<feature type="non-terminal residue" evidence="4">
    <location>
        <position position="1"/>
    </location>
</feature>
<dbReference type="Gene3D" id="1.25.40.10">
    <property type="entry name" value="Tetratricopeptide repeat domain"/>
    <property type="match status" value="1"/>
</dbReference>
<dbReference type="InterPro" id="IPR002885">
    <property type="entry name" value="PPR_rpt"/>
</dbReference>
<evidence type="ECO:0000313" key="4">
    <source>
        <dbReference type="EMBL" id="MCI10161.1"/>
    </source>
</evidence>
<organism evidence="4 5">
    <name type="scientific">Trifolium medium</name>
    <dbReference type="NCBI Taxonomy" id="97028"/>
    <lineage>
        <taxon>Eukaryota</taxon>
        <taxon>Viridiplantae</taxon>
        <taxon>Streptophyta</taxon>
        <taxon>Embryophyta</taxon>
        <taxon>Tracheophyta</taxon>
        <taxon>Spermatophyta</taxon>
        <taxon>Magnoliopsida</taxon>
        <taxon>eudicotyledons</taxon>
        <taxon>Gunneridae</taxon>
        <taxon>Pentapetalae</taxon>
        <taxon>rosids</taxon>
        <taxon>fabids</taxon>
        <taxon>Fabales</taxon>
        <taxon>Fabaceae</taxon>
        <taxon>Papilionoideae</taxon>
        <taxon>50 kb inversion clade</taxon>
        <taxon>NPAAA clade</taxon>
        <taxon>Hologalegina</taxon>
        <taxon>IRL clade</taxon>
        <taxon>Trifolieae</taxon>
        <taxon>Trifolium</taxon>
    </lineage>
</organism>
<reference evidence="4 5" key="1">
    <citation type="journal article" date="2018" name="Front. Plant Sci.">
        <title>Red Clover (Trifolium pratense) and Zigzag Clover (T. medium) - A Picture of Genomic Similarities and Differences.</title>
        <authorList>
            <person name="Dluhosova J."/>
            <person name="Istvanek J."/>
            <person name="Nedelnik J."/>
            <person name="Repkova J."/>
        </authorList>
    </citation>
    <scope>NUCLEOTIDE SEQUENCE [LARGE SCALE GENOMIC DNA]</scope>
    <source>
        <strain evidence="5">cv. 10/8</strain>
        <tissue evidence="4">Leaf</tissue>
    </source>
</reference>
<keyword evidence="5" id="KW-1185">Reference proteome</keyword>
<dbReference type="NCBIfam" id="TIGR00756">
    <property type="entry name" value="PPR"/>
    <property type="match status" value="1"/>
</dbReference>
<feature type="repeat" description="PPR" evidence="3">
    <location>
        <begin position="119"/>
        <end position="153"/>
    </location>
</feature>
<dbReference type="EMBL" id="LXQA010075216">
    <property type="protein sequence ID" value="MCI10161.1"/>
    <property type="molecule type" value="Genomic_DNA"/>
</dbReference>
<sequence length="157" mass="17783">AMLTFSELKKAFEIPYSMQLLPNPQEFSSIVSVASNLQGLCFCIWVALKFDTFTDEPYNLVSGILARNKWHSVYWEALELLNKKGILLTSYSVRALVSDNIKRAREMVDKMKKVNLAPNALSYTSVLYGLCQVKNVDEAQKLFNVMKEDGYSPDVVS</sequence>
<proteinExistence type="inferred from homology"/>
<comment type="similarity">
    <text evidence="1">Belongs to the PPR family. P subfamily.</text>
</comment>
<dbReference type="InterPro" id="IPR011990">
    <property type="entry name" value="TPR-like_helical_dom_sf"/>
</dbReference>
<dbReference type="Pfam" id="PF13041">
    <property type="entry name" value="PPR_2"/>
    <property type="match status" value="1"/>
</dbReference>